<evidence type="ECO:0000313" key="1">
    <source>
        <dbReference type="EMBL" id="KAH9422940.1"/>
    </source>
</evidence>
<evidence type="ECO:0000313" key="2">
    <source>
        <dbReference type="Proteomes" id="UP000887458"/>
    </source>
</evidence>
<reference evidence="1 2" key="1">
    <citation type="journal article" date="2018" name="J. Allergy Clin. Immunol.">
        <title>High-quality assembly of Dermatophagoides pteronyssinus genome and transcriptome reveals a wide range of novel allergens.</title>
        <authorList>
            <person name="Liu X.Y."/>
            <person name="Yang K.Y."/>
            <person name="Wang M.Q."/>
            <person name="Kwok J.S."/>
            <person name="Zeng X."/>
            <person name="Yang Z."/>
            <person name="Xiao X.J."/>
            <person name="Lau C.P."/>
            <person name="Li Y."/>
            <person name="Huang Z.M."/>
            <person name="Ba J.G."/>
            <person name="Yim A.K."/>
            <person name="Ouyang C.Y."/>
            <person name="Ngai S.M."/>
            <person name="Chan T.F."/>
            <person name="Leung E.L."/>
            <person name="Liu L."/>
            <person name="Liu Z.G."/>
            <person name="Tsui S.K."/>
        </authorList>
    </citation>
    <scope>NUCLEOTIDE SEQUENCE [LARGE SCALE GENOMIC DNA]</scope>
    <source>
        <strain evidence="1">Derp</strain>
    </source>
</reference>
<reference evidence="1 2" key="2">
    <citation type="journal article" date="2022" name="Mol. Biol. Evol.">
        <title>Comparative Genomics Reveals Insights into the Divergent Evolution of Astigmatic Mites and Household Pest Adaptations.</title>
        <authorList>
            <person name="Xiong Q."/>
            <person name="Wan A.T."/>
            <person name="Liu X."/>
            <person name="Fung C.S."/>
            <person name="Xiao X."/>
            <person name="Malainual N."/>
            <person name="Hou J."/>
            <person name="Wang L."/>
            <person name="Wang M."/>
            <person name="Yang K.Y."/>
            <person name="Cui Y."/>
            <person name="Leung E.L."/>
            <person name="Nong W."/>
            <person name="Shin S.K."/>
            <person name="Au S.W."/>
            <person name="Jeong K.Y."/>
            <person name="Chew F.T."/>
            <person name="Hui J.H."/>
            <person name="Leung T.F."/>
            <person name="Tungtrongchitr A."/>
            <person name="Zhong N."/>
            <person name="Liu Z."/>
            <person name="Tsui S.K."/>
        </authorList>
    </citation>
    <scope>NUCLEOTIDE SEQUENCE [LARGE SCALE GENOMIC DNA]</scope>
    <source>
        <strain evidence="1">Derp</strain>
    </source>
</reference>
<dbReference type="Proteomes" id="UP000887458">
    <property type="component" value="Unassembled WGS sequence"/>
</dbReference>
<gene>
    <name evidence="1" type="ORF">DERP_008207</name>
</gene>
<name>A0ABQ8JKK9_DERPT</name>
<proteinExistence type="predicted"/>
<comment type="caution">
    <text evidence="1">The sequence shown here is derived from an EMBL/GenBank/DDBJ whole genome shotgun (WGS) entry which is preliminary data.</text>
</comment>
<accession>A0ABQ8JKK9</accession>
<dbReference type="EMBL" id="NJHN03000035">
    <property type="protein sequence ID" value="KAH9422940.1"/>
    <property type="molecule type" value="Genomic_DNA"/>
</dbReference>
<protein>
    <submittedName>
        <fullName evidence="1">Uncharacterized protein</fullName>
    </submittedName>
</protein>
<keyword evidence="2" id="KW-1185">Reference proteome</keyword>
<organism evidence="1 2">
    <name type="scientific">Dermatophagoides pteronyssinus</name>
    <name type="common">European house dust mite</name>
    <dbReference type="NCBI Taxonomy" id="6956"/>
    <lineage>
        <taxon>Eukaryota</taxon>
        <taxon>Metazoa</taxon>
        <taxon>Ecdysozoa</taxon>
        <taxon>Arthropoda</taxon>
        <taxon>Chelicerata</taxon>
        <taxon>Arachnida</taxon>
        <taxon>Acari</taxon>
        <taxon>Acariformes</taxon>
        <taxon>Sarcoptiformes</taxon>
        <taxon>Astigmata</taxon>
        <taxon>Psoroptidia</taxon>
        <taxon>Analgoidea</taxon>
        <taxon>Pyroglyphidae</taxon>
        <taxon>Dermatophagoidinae</taxon>
        <taxon>Dermatophagoides</taxon>
    </lineage>
</organism>
<sequence>MTAVSINIIHVCGNRSTGIAFIASPCGLQETYTKRLINDICRNVRITCGCNARRDGLAIATTGFFRYESDNNRGSSCSTVPVINSILRAPFISAFFLASAIADSDESIAITRLT</sequence>